<accession>A0A0M0LSF0</accession>
<keyword evidence="1" id="KW-0677">Repeat</keyword>
<dbReference type="Pfam" id="PF13414">
    <property type="entry name" value="TPR_11"/>
    <property type="match status" value="1"/>
</dbReference>
<dbReference type="OrthoDB" id="421121at2759"/>
<dbReference type="InterPro" id="IPR052346">
    <property type="entry name" value="O-mannosyl-transferase_TMTC"/>
</dbReference>
<dbReference type="Gene3D" id="1.25.40.10">
    <property type="entry name" value="Tetratricopeptide repeat domain"/>
    <property type="match status" value="1"/>
</dbReference>
<evidence type="ECO:0000256" key="2">
    <source>
        <dbReference type="ARBA" id="ARBA00022803"/>
    </source>
</evidence>
<dbReference type="GO" id="GO:0030968">
    <property type="term" value="P:endoplasmic reticulum unfolded protein response"/>
    <property type="evidence" value="ECO:0007669"/>
    <property type="project" value="TreeGrafter"/>
</dbReference>
<reference evidence="7" key="1">
    <citation type="journal article" date="2015" name="PLoS Genet.">
        <title>Genome Sequence and Transcriptome Analyses of Chrysochromulina tobin: Metabolic Tools for Enhanced Algal Fitness in the Prominent Order Prymnesiales (Haptophyceae).</title>
        <authorList>
            <person name="Hovde B.T."/>
            <person name="Deodato C.R."/>
            <person name="Hunsperger H.M."/>
            <person name="Ryken S.A."/>
            <person name="Yost W."/>
            <person name="Jha R.K."/>
            <person name="Patterson J."/>
            <person name="Monnat R.J. Jr."/>
            <person name="Barlow S.B."/>
            <person name="Starkenburg S.R."/>
            <person name="Cattolico R.A."/>
        </authorList>
    </citation>
    <scope>NUCLEOTIDE SEQUENCE</scope>
    <source>
        <strain evidence="7">CCMP291</strain>
    </source>
</reference>
<evidence type="ECO:0000313" key="7">
    <source>
        <dbReference type="Proteomes" id="UP000037460"/>
    </source>
</evidence>
<dbReference type="InterPro" id="IPR019734">
    <property type="entry name" value="TPR_rpt"/>
</dbReference>
<gene>
    <name evidence="6" type="ORF">Ctob_012360</name>
</gene>
<dbReference type="Pfam" id="PF01549">
    <property type="entry name" value="ShK"/>
    <property type="match status" value="1"/>
</dbReference>
<dbReference type="GO" id="GO:0035269">
    <property type="term" value="P:protein O-linked glycosylation via mannose"/>
    <property type="evidence" value="ECO:0007669"/>
    <property type="project" value="TreeGrafter"/>
</dbReference>
<organism evidence="6 7">
    <name type="scientific">Chrysochromulina tobinii</name>
    <dbReference type="NCBI Taxonomy" id="1460289"/>
    <lineage>
        <taxon>Eukaryota</taxon>
        <taxon>Haptista</taxon>
        <taxon>Haptophyta</taxon>
        <taxon>Prymnesiophyceae</taxon>
        <taxon>Prymnesiales</taxon>
        <taxon>Chrysochromulinaceae</taxon>
        <taxon>Chrysochromulina</taxon>
    </lineage>
</organism>
<protein>
    <submittedName>
        <fullName evidence="6">Tetratricopeptide tpr_1 repeat-containing protein</fullName>
    </submittedName>
</protein>
<proteinExistence type="predicted"/>
<feature type="domain" description="ShKT" evidence="5">
    <location>
        <begin position="16"/>
        <end position="51"/>
    </location>
</feature>
<evidence type="ECO:0000256" key="3">
    <source>
        <dbReference type="PROSITE-ProRule" id="PRU00339"/>
    </source>
</evidence>
<sequence length="305" mass="33213">MSLALAFVLVALGQSCTDRSNECGTWAALGKCSKDRSHMSKECPYSCKTSCGGKGAALVAAIALEPVPKADQYRQLGDIYAIEGKMVASEQALRLATEIAPTDSEIQRLLGTVVKRLGDAEGALALFRKAVQLNHSNAWAHVNIGNALTPGDECFAAYREAIRVDPTMTNAYISLGDKLLMGGRAEEGFATLRSLAAFSAQHDPGRLYEKLAEHQRVVEAAYAQTLADARRGPQTSAVARNWIEYTREALGDDKCRNPRTRMECEEKCLTPACIEGLEEALQHVTTHVRVDEAPHGEEYMYVPPL</sequence>
<dbReference type="GO" id="GO:0005783">
    <property type="term" value="C:endoplasmic reticulum"/>
    <property type="evidence" value="ECO:0007669"/>
    <property type="project" value="TreeGrafter"/>
</dbReference>
<dbReference type="InterPro" id="IPR003582">
    <property type="entry name" value="ShKT_dom"/>
</dbReference>
<keyword evidence="4" id="KW-0732">Signal</keyword>
<feature type="chain" id="PRO_5005603539" evidence="4">
    <location>
        <begin position="18"/>
        <end position="305"/>
    </location>
</feature>
<keyword evidence="2 3" id="KW-0802">TPR repeat</keyword>
<dbReference type="EMBL" id="JWZX01000114">
    <property type="protein sequence ID" value="KOO53678.1"/>
    <property type="molecule type" value="Genomic_DNA"/>
</dbReference>
<dbReference type="PROSITE" id="PS51670">
    <property type="entry name" value="SHKT"/>
    <property type="match status" value="1"/>
</dbReference>
<comment type="caution">
    <text evidence="6">The sequence shown here is derived from an EMBL/GenBank/DDBJ whole genome shotgun (WGS) entry which is preliminary data.</text>
</comment>
<feature type="signal peptide" evidence="4">
    <location>
        <begin position="1"/>
        <end position="17"/>
    </location>
</feature>
<dbReference type="SMART" id="SM00028">
    <property type="entry name" value="TPR"/>
    <property type="match status" value="2"/>
</dbReference>
<evidence type="ECO:0000259" key="5">
    <source>
        <dbReference type="PROSITE" id="PS51670"/>
    </source>
</evidence>
<evidence type="ECO:0000313" key="6">
    <source>
        <dbReference type="EMBL" id="KOO53678.1"/>
    </source>
</evidence>
<name>A0A0M0LSF0_9EUKA</name>
<dbReference type="Proteomes" id="UP000037460">
    <property type="component" value="Unassembled WGS sequence"/>
</dbReference>
<dbReference type="SUPFAM" id="SSF48452">
    <property type="entry name" value="TPR-like"/>
    <property type="match status" value="1"/>
</dbReference>
<feature type="repeat" description="TPR" evidence="3">
    <location>
        <begin position="104"/>
        <end position="137"/>
    </location>
</feature>
<dbReference type="PANTHER" id="PTHR44227:SF3">
    <property type="entry name" value="PROTEIN O-MANNOSYL-TRANSFERASE TMTC4"/>
    <property type="match status" value="1"/>
</dbReference>
<dbReference type="InterPro" id="IPR011990">
    <property type="entry name" value="TPR-like_helical_dom_sf"/>
</dbReference>
<dbReference type="PANTHER" id="PTHR44227">
    <property type="match status" value="1"/>
</dbReference>
<keyword evidence="7" id="KW-1185">Reference proteome</keyword>
<dbReference type="AlphaFoldDB" id="A0A0M0LSF0"/>
<dbReference type="GO" id="GO:0000030">
    <property type="term" value="F:mannosyltransferase activity"/>
    <property type="evidence" value="ECO:0007669"/>
    <property type="project" value="TreeGrafter"/>
</dbReference>
<evidence type="ECO:0000256" key="4">
    <source>
        <dbReference type="SAM" id="SignalP"/>
    </source>
</evidence>
<evidence type="ECO:0000256" key="1">
    <source>
        <dbReference type="ARBA" id="ARBA00022737"/>
    </source>
</evidence>
<dbReference type="PROSITE" id="PS50005">
    <property type="entry name" value="TPR"/>
    <property type="match status" value="1"/>
</dbReference>